<evidence type="ECO:0000313" key="2">
    <source>
        <dbReference type="EMBL" id="BBH94793.1"/>
    </source>
</evidence>
<dbReference type="Pfam" id="PF10604">
    <property type="entry name" value="Polyketide_cyc2"/>
    <property type="match status" value="1"/>
</dbReference>
<dbReference type="EMBL" id="AP019377">
    <property type="protein sequence ID" value="BBH94793.1"/>
    <property type="molecule type" value="Genomic_DNA"/>
</dbReference>
<dbReference type="InterPro" id="IPR019587">
    <property type="entry name" value="Polyketide_cyclase/dehydratase"/>
</dbReference>
<name>A0A455T2E4_9CHLR</name>
<sequence>MHFVSRIIVQSEKVIPGRPEDIYAILADYKGRHPQILPANFQDYRVEQGAQGEGTVISFRLRAGGRERLYRMRVSEPVRGQTLTESDLNSSLVTTWTVTPIADGQRSQVRIATMWEGGSGLGGFFERVFAPLGLRRIYSQTLAALAALVEGRPPEERRAFSPILLLPALALIMALPLIIRLLQQRRQRGRPPARIVPASRLQEVRARVREARKQAERAWPRLRSLRA</sequence>
<protein>
    <recommendedName>
        <fullName evidence="3">Polyketide cyclase</fullName>
    </recommendedName>
</protein>
<feature type="transmembrane region" description="Helical" evidence="1">
    <location>
        <begin position="159"/>
        <end position="182"/>
    </location>
</feature>
<dbReference type="Gene3D" id="3.30.530.20">
    <property type="match status" value="1"/>
</dbReference>
<dbReference type="SUPFAM" id="SSF55961">
    <property type="entry name" value="Bet v1-like"/>
    <property type="match status" value="1"/>
</dbReference>
<organism evidence="2">
    <name type="scientific">Thermogemmatispora argillosa</name>
    <dbReference type="NCBI Taxonomy" id="2045280"/>
    <lineage>
        <taxon>Bacteria</taxon>
        <taxon>Bacillati</taxon>
        <taxon>Chloroflexota</taxon>
        <taxon>Ktedonobacteria</taxon>
        <taxon>Thermogemmatisporales</taxon>
        <taxon>Thermogemmatisporaceae</taxon>
        <taxon>Thermogemmatispora</taxon>
    </lineage>
</organism>
<proteinExistence type="predicted"/>
<keyword evidence="1" id="KW-0472">Membrane</keyword>
<keyword evidence="1" id="KW-0812">Transmembrane</keyword>
<keyword evidence="1" id="KW-1133">Transmembrane helix</keyword>
<accession>A0A455T2E4</accession>
<reference evidence="2" key="1">
    <citation type="submission" date="2018-12" db="EMBL/GenBank/DDBJ databases">
        <title>Novel natural products biosynthetic potential of the class Ktedonobacteria.</title>
        <authorList>
            <person name="Zheng Y."/>
            <person name="Saitou A."/>
            <person name="Wang C.M."/>
            <person name="Toyoda A."/>
            <person name="Minakuchi Y."/>
            <person name="Sekiguchi Y."/>
            <person name="Ueda K."/>
            <person name="Takano H."/>
            <person name="Sakai Y."/>
            <person name="Yokota A."/>
            <person name="Yabe S."/>
        </authorList>
    </citation>
    <scope>NUCLEOTIDE SEQUENCE</scope>
    <source>
        <strain evidence="2">A3-2</strain>
    </source>
</reference>
<gene>
    <name evidence="2" type="ORF">KTA_29920</name>
</gene>
<evidence type="ECO:0000256" key="1">
    <source>
        <dbReference type="SAM" id="Phobius"/>
    </source>
</evidence>
<dbReference type="AlphaFoldDB" id="A0A455T2E4"/>
<dbReference type="InterPro" id="IPR023393">
    <property type="entry name" value="START-like_dom_sf"/>
</dbReference>
<evidence type="ECO:0008006" key="3">
    <source>
        <dbReference type="Google" id="ProtNLM"/>
    </source>
</evidence>